<accession>A0A4R7FQB3</accession>
<reference evidence="3 4" key="1">
    <citation type="submission" date="2019-03" db="EMBL/GenBank/DDBJ databases">
        <title>Genomic Encyclopedia of Archaeal and Bacterial Type Strains, Phase II (KMG-II): from individual species to whole genera.</title>
        <authorList>
            <person name="Goeker M."/>
        </authorList>
    </citation>
    <scope>NUCLEOTIDE SEQUENCE [LARGE SCALE GENOMIC DNA]</scope>
    <source>
        <strain evidence="3 4">DSM 24782</strain>
    </source>
</reference>
<protein>
    <submittedName>
        <fullName evidence="3">PadR family transcriptional regulator</fullName>
    </submittedName>
</protein>
<proteinExistence type="predicted"/>
<dbReference type="SUPFAM" id="SSF46785">
    <property type="entry name" value="Winged helix' DNA-binding domain"/>
    <property type="match status" value="1"/>
</dbReference>
<dbReference type="AlphaFoldDB" id="A0A4R7FQB3"/>
<evidence type="ECO:0000256" key="1">
    <source>
        <dbReference type="SAM" id="MobiDB-lite"/>
    </source>
</evidence>
<keyword evidence="4" id="KW-1185">Reference proteome</keyword>
<dbReference type="Proteomes" id="UP000295344">
    <property type="component" value="Unassembled WGS sequence"/>
</dbReference>
<dbReference type="RefSeq" id="WP_133764554.1">
    <property type="nucleotide sequence ID" value="NZ_BAAARP010000001.1"/>
</dbReference>
<dbReference type="InterPro" id="IPR005149">
    <property type="entry name" value="Tscrpt_reg_PadR_N"/>
</dbReference>
<dbReference type="InterPro" id="IPR036388">
    <property type="entry name" value="WH-like_DNA-bd_sf"/>
</dbReference>
<organism evidence="3 4">
    <name type="scientific">Amnibacterium kyonggiense</name>
    <dbReference type="NCBI Taxonomy" id="595671"/>
    <lineage>
        <taxon>Bacteria</taxon>
        <taxon>Bacillati</taxon>
        <taxon>Actinomycetota</taxon>
        <taxon>Actinomycetes</taxon>
        <taxon>Micrococcales</taxon>
        <taxon>Microbacteriaceae</taxon>
        <taxon>Amnibacterium</taxon>
    </lineage>
</organism>
<gene>
    <name evidence="3" type="ORF">CLV52_0511</name>
</gene>
<feature type="compositionally biased region" description="Basic residues" evidence="1">
    <location>
        <begin position="1"/>
        <end position="15"/>
    </location>
</feature>
<evidence type="ECO:0000313" key="4">
    <source>
        <dbReference type="Proteomes" id="UP000295344"/>
    </source>
</evidence>
<dbReference type="Pfam" id="PF03551">
    <property type="entry name" value="PadR"/>
    <property type="match status" value="1"/>
</dbReference>
<evidence type="ECO:0000259" key="2">
    <source>
        <dbReference type="Pfam" id="PF03551"/>
    </source>
</evidence>
<dbReference type="OrthoDB" id="1683430at2"/>
<dbReference type="Gene3D" id="1.10.10.10">
    <property type="entry name" value="Winged helix-like DNA-binding domain superfamily/Winged helix DNA-binding domain"/>
    <property type="match status" value="1"/>
</dbReference>
<feature type="region of interest" description="Disordered" evidence="1">
    <location>
        <begin position="1"/>
        <end position="20"/>
    </location>
</feature>
<comment type="caution">
    <text evidence="3">The sequence shown here is derived from an EMBL/GenBank/DDBJ whole genome shotgun (WGS) entry which is preliminary data.</text>
</comment>
<dbReference type="EMBL" id="SOAM01000001">
    <property type="protein sequence ID" value="TDS79965.1"/>
    <property type="molecule type" value="Genomic_DNA"/>
</dbReference>
<feature type="domain" description="Transcription regulator PadR N-terminal" evidence="2">
    <location>
        <begin position="71"/>
        <end position="137"/>
    </location>
</feature>
<evidence type="ECO:0000313" key="3">
    <source>
        <dbReference type="EMBL" id="TDS79965.1"/>
    </source>
</evidence>
<sequence>MEHIHDHHPHQHGGMRGRFDGPFGHRGPRGGFGGPWDGPAEALRAFKGFGPGPGFGPHGPRARRGDVRSAILGLLSDGPSNGYGLIKAIGEKTEGAWTPSPGSVYPTLAQLVDEGLISQEGGPRGAYELTDAGRTYVTAHQEEIDAAFRSAGDRFQGGDALMTAFGKLAGAAMQFRGGVTPEQRARATEKVDELRRELYRILGE</sequence>
<dbReference type="PANTHER" id="PTHR43252:SF2">
    <property type="entry name" value="TRANSCRIPTION REGULATOR, PADR-LIKE FAMILY"/>
    <property type="match status" value="1"/>
</dbReference>
<dbReference type="PANTHER" id="PTHR43252">
    <property type="entry name" value="TRANSCRIPTIONAL REGULATOR YQJI"/>
    <property type="match status" value="1"/>
</dbReference>
<dbReference type="InterPro" id="IPR036390">
    <property type="entry name" value="WH_DNA-bd_sf"/>
</dbReference>
<name>A0A4R7FQB3_9MICO</name>